<evidence type="ECO:0000313" key="3">
    <source>
        <dbReference type="EMBL" id="KAE8418467.1"/>
    </source>
</evidence>
<keyword evidence="4" id="KW-1185">Reference proteome</keyword>
<sequence length="575" mass="64693">MKSCAAELLAHEDGKSVSLSPTNDKSRVSKRRRASGKKITSRQPAFTLAGNSYADLSEEDLFQLLLVKIKAREDNDAAALSEKEQMEANLSELTQENLSLKNQLDVFSNEIQQKASESRAYKTQLQAWKAKIAKFKYIINELGSGYNALRAETTQLKLTRASLDKDKAEIKGTIAETREQLLPASSIFEKSQCYLVESQTLINSMKQALKDAEEKTSSVQGRLSDEKKRSALLETYIQDSSRLQAKNIGLIRADQLEMLRKLDSGFGTVAKQVDKSAHSIMEQVLEEFQISFRRMGEDCAQGKLDFEQCKVAVQECSFQIRSLTEDLAAVIEGSSKVNGDRTRLLTEQLRSVQEDMGSESALLKRLSANVVTCTSLHKKLEACAPSIDKLGSFLEVVQEKENSFAQQMKQLETRLSEMQTPETTEPTTAEIKERVELDLRIQQLSDELRTTEESLRSRAIENEEIKLSLLEAVTKGQEAEGRASKFESQAIALQDEVKAIESKIREELNRASVISRDQHRVKYEQQIHELLRERGELLKNVEKVRDELMGAQKALGESKTTHTKKQNETEYLVGA</sequence>
<dbReference type="Proteomes" id="UP000325395">
    <property type="component" value="Unassembled WGS sequence"/>
</dbReference>
<feature type="coiled-coil region" evidence="1">
    <location>
        <begin position="394"/>
        <end position="454"/>
    </location>
</feature>
<proteinExistence type="predicted"/>
<evidence type="ECO:0008006" key="5">
    <source>
        <dbReference type="Google" id="ProtNLM"/>
    </source>
</evidence>
<accession>A0ABQ6WMY0</accession>
<evidence type="ECO:0000256" key="2">
    <source>
        <dbReference type="SAM" id="MobiDB-lite"/>
    </source>
</evidence>
<organism evidence="3 4">
    <name type="scientific">Aspergillus pseudocaelatus</name>
    <dbReference type="NCBI Taxonomy" id="1825620"/>
    <lineage>
        <taxon>Eukaryota</taxon>
        <taxon>Fungi</taxon>
        <taxon>Dikarya</taxon>
        <taxon>Ascomycota</taxon>
        <taxon>Pezizomycotina</taxon>
        <taxon>Eurotiomycetes</taxon>
        <taxon>Eurotiomycetidae</taxon>
        <taxon>Eurotiales</taxon>
        <taxon>Aspergillaceae</taxon>
        <taxon>Aspergillus</taxon>
        <taxon>Aspergillus subgen. Circumdati</taxon>
    </lineage>
</organism>
<feature type="compositionally biased region" description="Basic residues" evidence="2">
    <location>
        <begin position="28"/>
        <end position="40"/>
    </location>
</feature>
<dbReference type="EMBL" id="ML735726">
    <property type="protein sequence ID" value="KAE8418467.1"/>
    <property type="molecule type" value="Genomic_DNA"/>
</dbReference>
<name>A0ABQ6WMY0_9EURO</name>
<feature type="coiled-coil region" evidence="1">
    <location>
        <begin position="483"/>
        <end position="547"/>
    </location>
</feature>
<feature type="region of interest" description="Disordered" evidence="2">
    <location>
        <begin position="12"/>
        <end position="41"/>
    </location>
</feature>
<gene>
    <name evidence="3" type="ORF">BDV36DRAFT_159681</name>
</gene>
<evidence type="ECO:0000313" key="4">
    <source>
        <dbReference type="Proteomes" id="UP000325395"/>
    </source>
</evidence>
<keyword evidence="1" id="KW-0175">Coiled coil</keyword>
<feature type="region of interest" description="Disordered" evidence="2">
    <location>
        <begin position="555"/>
        <end position="575"/>
    </location>
</feature>
<feature type="coiled-coil region" evidence="1">
    <location>
        <begin position="76"/>
        <end position="110"/>
    </location>
</feature>
<reference evidence="3 4" key="1">
    <citation type="submission" date="2019-04" db="EMBL/GenBank/DDBJ databases">
        <authorList>
            <consortium name="DOE Joint Genome Institute"/>
            <person name="Mondo S."/>
            <person name="Kjaerbolling I."/>
            <person name="Vesth T."/>
            <person name="Frisvad J.C."/>
            <person name="Nybo J.L."/>
            <person name="Theobald S."/>
            <person name="Kildgaard S."/>
            <person name="Isbrandt T."/>
            <person name="Kuo A."/>
            <person name="Sato A."/>
            <person name="Lyhne E.K."/>
            <person name="Kogle M.E."/>
            <person name="Wiebenga A."/>
            <person name="Kun R.S."/>
            <person name="Lubbers R.J."/>
            <person name="Makela M.R."/>
            <person name="Barry K."/>
            <person name="Chovatia M."/>
            <person name="Clum A."/>
            <person name="Daum C."/>
            <person name="Haridas S."/>
            <person name="He G."/>
            <person name="LaButti K."/>
            <person name="Lipzen A."/>
            <person name="Riley R."/>
            <person name="Salamov A."/>
            <person name="Simmons B.A."/>
            <person name="Magnuson J.K."/>
            <person name="Henrissat B."/>
            <person name="Mortensen U.H."/>
            <person name="Larsen T.O."/>
            <person name="Devries R.P."/>
            <person name="Grigoriev I.V."/>
            <person name="Machida M."/>
            <person name="Baker S.E."/>
            <person name="Andersen M.R."/>
            <person name="Cantor M.N."/>
            <person name="Hua S.X."/>
        </authorList>
    </citation>
    <scope>NUCLEOTIDE SEQUENCE [LARGE SCALE GENOMIC DNA]</scope>
    <source>
        <strain evidence="3 4">CBS 117616</strain>
    </source>
</reference>
<evidence type="ECO:0000256" key="1">
    <source>
        <dbReference type="SAM" id="Coils"/>
    </source>
</evidence>
<feature type="coiled-coil region" evidence="1">
    <location>
        <begin position="195"/>
        <end position="222"/>
    </location>
</feature>
<protein>
    <recommendedName>
        <fullName evidence="5">Myosin-like coiled-coil protein-domain-containing protein</fullName>
    </recommendedName>
</protein>